<dbReference type="RefSeq" id="WP_369226132.1">
    <property type="nucleotide sequence ID" value="NZ_CP163441.1"/>
</dbReference>
<accession>A0AB39QY58</accession>
<sequence>MLIPHRTPDAEEPMLPPAYQRILAAVRQATGPVMARQVGEMPGVDGTVRTRLEPTATWAAGQPR</sequence>
<proteinExistence type="predicted"/>
<name>A0AB39QY58_9ACTN</name>
<evidence type="ECO:0000313" key="1">
    <source>
        <dbReference type="EMBL" id="XDQ47152.1"/>
    </source>
</evidence>
<dbReference type="AlphaFoldDB" id="A0AB39QY58"/>
<reference evidence="1" key="1">
    <citation type="submission" date="2024-07" db="EMBL/GenBank/DDBJ databases">
        <authorList>
            <person name="Yu S.T."/>
        </authorList>
    </citation>
    <scope>NUCLEOTIDE SEQUENCE</scope>
    <source>
        <strain evidence="1">R39</strain>
    </source>
</reference>
<protein>
    <submittedName>
        <fullName evidence="1">Uncharacterized protein</fullName>
    </submittedName>
</protein>
<organism evidence="1">
    <name type="scientific">Streptomyces sp. R39</name>
    <dbReference type="NCBI Taxonomy" id="3238631"/>
    <lineage>
        <taxon>Bacteria</taxon>
        <taxon>Bacillati</taxon>
        <taxon>Actinomycetota</taxon>
        <taxon>Actinomycetes</taxon>
        <taxon>Kitasatosporales</taxon>
        <taxon>Streptomycetaceae</taxon>
        <taxon>Streptomyces</taxon>
    </lineage>
</organism>
<dbReference type="EMBL" id="CP163441">
    <property type="protein sequence ID" value="XDQ47152.1"/>
    <property type="molecule type" value="Genomic_DNA"/>
</dbReference>
<gene>
    <name evidence="1" type="ORF">AB5J52_35535</name>
</gene>